<dbReference type="AlphaFoldDB" id="A0A561TWI4"/>
<evidence type="ECO:0000313" key="2">
    <source>
        <dbReference type="Proteomes" id="UP000317940"/>
    </source>
</evidence>
<dbReference type="Proteomes" id="UP000317940">
    <property type="component" value="Unassembled WGS sequence"/>
</dbReference>
<keyword evidence="2" id="KW-1185">Reference proteome</keyword>
<protein>
    <submittedName>
        <fullName evidence="1">Uncharacterized protein</fullName>
    </submittedName>
</protein>
<dbReference type="OrthoDB" id="4011023at2"/>
<accession>A0A561TWI4</accession>
<organism evidence="1 2">
    <name type="scientific">Kitasatospora viridis</name>
    <dbReference type="NCBI Taxonomy" id="281105"/>
    <lineage>
        <taxon>Bacteria</taxon>
        <taxon>Bacillati</taxon>
        <taxon>Actinomycetota</taxon>
        <taxon>Actinomycetes</taxon>
        <taxon>Kitasatosporales</taxon>
        <taxon>Streptomycetaceae</taxon>
        <taxon>Kitasatospora</taxon>
    </lineage>
</organism>
<reference evidence="1 2" key="1">
    <citation type="submission" date="2019-06" db="EMBL/GenBank/DDBJ databases">
        <title>Sequencing the genomes of 1000 actinobacteria strains.</title>
        <authorList>
            <person name="Klenk H.-P."/>
        </authorList>
    </citation>
    <scope>NUCLEOTIDE SEQUENCE [LARGE SCALE GENOMIC DNA]</scope>
    <source>
        <strain evidence="1 2">DSM 44826</strain>
    </source>
</reference>
<evidence type="ECO:0000313" key="1">
    <source>
        <dbReference type="EMBL" id="TWF91459.1"/>
    </source>
</evidence>
<name>A0A561TWI4_9ACTN</name>
<gene>
    <name evidence="1" type="ORF">FHX73_12574</name>
</gene>
<comment type="caution">
    <text evidence="1">The sequence shown here is derived from an EMBL/GenBank/DDBJ whole genome shotgun (WGS) entry which is preliminary data.</text>
</comment>
<proteinExistence type="predicted"/>
<dbReference type="EMBL" id="VIWT01000002">
    <property type="protein sequence ID" value="TWF91459.1"/>
    <property type="molecule type" value="Genomic_DNA"/>
</dbReference>
<sequence length="302" mass="32535">MPQPTIDPSSVHRQRCTGESHQALRQAGQDGCAIPAAGHPDQAALEAAIFQKACTMGGLSSHPLGIVKVRPESGRLTIRLLDEPYVVRHWVERLLPRQAAVAGEDDDPRDCVIGVAGLRGRVGAGGVTLAWPGTGANVLLTGFNTRWWKRITDLLASCGSQPFTGVGWAPVERAAHRAWQTTSAEAPALSAILRRVRATAGPGEINSTDAWATGLEGLRLETTDGPSCSEFVELLCEWPSVLGWRADGVWCTCRSATPQGCRIDFQLPDGRRVDYSNLHWGRTNDEQRQSAVTRLNASAFAA</sequence>
<dbReference type="RefSeq" id="WP_145909052.1">
    <property type="nucleotide sequence ID" value="NZ_BAAAMZ010000010.1"/>
</dbReference>